<dbReference type="RefSeq" id="WP_012501112.1">
    <property type="nucleotide sequence ID" value="NC_011026.1"/>
</dbReference>
<protein>
    <submittedName>
        <fullName evidence="3">Oxidoreductase domain protein</fullName>
    </submittedName>
</protein>
<dbReference type="STRING" id="517418.Ctha_2581"/>
<dbReference type="PANTHER" id="PTHR43377">
    <property type="entry name" value="BILIVERDIN REDUCTASE A"/>
    <property type="match status" value="1"/>
</dbReference>
<accession>B3QY64</accession>
<dbReference type="Pfam" id="PF22725">
    <property type="entry name" value="GFO_IDH_MocA_C3"/>
    <property type="match status" value="1"/>
</dbReference>
<dbReference type="GO" id="GO:0000166">
    <property type="term" value="F:nucleotide binding"/>
    <property type="evidence" value="ECO:0007669"/>
    <property type="project" value="InterPro"/>
</dbReference>
<evidence type="ECO:0000313" key="3">
    <source>
        <dbReference type="EMBL" id="ACF15030.1"/>
    </source>
</evidence>
<dbReference type="AlphaFoldDB" id="B3QY64"/>
<evidence type="ECO:0000313" key="4">
    <source>
        <dbReference type="Proteomes" id="UP000001208"/>
    </source>
</evidence>
<evidence type="ECO:0000259" key="2">
    <source>
        <dbReference type="Pfam" id="PF22725"/>
    </source>
</evidence>
<dbReference type="OrthoDB" id="9815825at2"/>
<dbReference type="InterPro" id="IPR000683">
    <property type="entry name" value="Gfo/Idh/MocA-like_OxRdtase_N"/>
</dbReference>
<dbReference type="Pfam" id="PF01408">
    <property type="entry name" value="GFO_IDH_MocA"/>
    <property type="match status" value="1"/>
</dbReference>
<dbReference type="Gene3D" id="3.30.360.10">
    <property type="entry name" value="Dihydrodipicolinate Reductase, domain 2"/>
    <property type="match status" value="1"/>
</dbReference>
<dbReference type="EMBL" id="CP001100">
    <property type="protein sequence ID" value="ACF15030.1"/>
    <property type="molecule type" value="Genomic_DNA"/>
</dbReference>
<dbReference type="KEGG" id="cts:Ctha_2581"/>
<organism evidence="3 4">
    <name type="scientific">Chloroherpeton thalassium (strain ATCC 35110 / GB-78)</name>
    <dbReference type="NCBI Taxonomy" id="517418"/>
    <lineage>
        <taxon>Bacteria</taxon>
        <taxon>Pseudomonadati</taxon>
        <taxon>Chlorobiota</taxon>
        <taxon>Chlorobiia</taxon>
        <taxon>Chlorobiales</taxon>
        <taxon>Chloroherpetonaceae</taxon>
        <taxon>Chloroherpeton</taxon>
    </lineage>
</organism>
<feature type="domain" description="Gfo/Idh/MocA-like oxidoreductase N-terminal" evidence="1">
    <location>
        <begin position="7"/>
        <end position="127"/>
    </location>
</feature>
<dbReference type="SUPFAM" id="SSF55347">
    <property type="entry name" value="Glyceraldehyde-3-phosphate dehydrogenase-like, C-terminal domain"/>
    <property type="match status" value="1"/>
</dbReference>
<dbReference type="PANTHER" id="PTHR43377:SF1">
    <property type="entry name" value="BILIVERDIN REDUCTASE A"/>
    <property type="match status" value="1"/>
</dbReference>
<dbReference type="Gene3D" id="3.40.50.720">
    <property type="entry name" value="NAD(P)-binding Rossmann-like Domain"/>
    <property type="match status" value="1"/>
</dbReference>
<dbReference type="InterPro" id="IPR036291">
    <property type="entry name" value="NAD(P)-bd_dom_sf"/>
</dbReference>
<dbReference type="InterPro" id="IPR051450">
    <property type="entry name" value="Gfo/Idh/MocA_Oxidoreductases"/>
</dbReference>
<reference evidence="3 4" key="1">
    <citation type="submission" date="2008-06" db="EMBL/GenBank/DDBJ databases">
        <title>Complete sequence of Chloroherpeton thalassium ATCC 35110.</title>
        <authorList>
            <consortium name="US DOE Joint Genome Institute"/>
            <person name="Lucas S."/>
            <person name="Copeland A."/>
            <person name="Lapidus A."/>
            <person name="Glavina del Rio T."/>
            <person name="Dalin E."/>
            <person name="Tice H."/>
            <person name="Bruce D."/>
            <person name="Goodwin L."/>
            <person name="Pitluck S."/>
            <person name="Schmutz J."/>
            <person name="Larimer F."/>
            <person name="Land M."/>
            <person name="Hauser L."/>
            <person name="Kyrpides N."/>
            <person name="Mikhailova N."/>
            <person name="Liu Z."/>
            <person name="Li T."/>
            <person name="Zhao F."/>
            <person name="Overmann J."/>
            <person name="Bryant D.A."/>
            <person name="Richardson P."/>
        </authorList>
    </citation>
    <scope>NUCLEOTIDE SEQUENCE [LARGE SCALE GENOMIC DNA]</scope>
    <source>
        <strain evidence="4">ATCC 35110 / GB-78</strain>
    </source>
</reference>
<sequence>MAGKHQLNIAVIGVGKLGEFHTKLLKEICAEQKNVHLTGVFDLNQTRAAEIAKKYKTDAFEDFDAIINGCDAAVIATTTSSHFEIARPLLETGKHLFIEKPITKTLDEAERLIALEKAHGCKVQVGHIERFNPALQAVEPYLGTPLYIMAERLSGFSKRVSDVSVILDLMIHDIDLILSIVKSRVINIGASGVSVFSDELDMASARMEFENGAVANVSASRISRTKSRKVRFFSKNPNSYASLDLTNGKSEIFRIVEKSEKRTGSLKEFATEKIISMFGDIGDMLEDKAIEYISPDVPKTNALKCELEAFVSSILEDKPVVVTSHDGMQAVEIAIQISEAIAVNRRMQKEILG</sequence>
<gene>
    <name evidence="3" type="ordered locus">Ctha_2581</name>
</gene>
<name>B3QY64_CHLT3</name>
<dbReference type="eggNOG" id="COG0673">
    <property type="taxonomic scope" value="Bacteria"/>
</dbReference>
<dbReference type="Proteomes" id="UP000001208">
    <property type="component" value="Chromosome"/>
</dbReference>
<feature type="domain" description="GFO/IDH/MocA-like oxidoreductase" evidence="2">
    <location>
        <begin position="163"/>
        <end position="228"/>
    </location>
</feature>
<dbReference type="SUPFAM" id="SSF51735">
    <property type="entry name" value="NAD(P)-binding Rossmann-fold domains"/>
    <property type="match status" value="1"/>
</dbReference>
<dbReference type="InterPro" id="IPR055170">
    <property type="entry name" value="GFO_IDH_MocA-like_dom"/>
</dbReference>
<proteinExistence type="predicted"/>
<dbReference type="HOGENOM" id="CLU_023194_10_0_10"/>
<evidence type="ECO:0000259" key="1">
    <source>
        <dbReference type="Pfam" id="PF01408"/>
    </source>
</evidence>
<keyword evidence="4" id="KW-1185">Reference proteome</keyword>